<feature type="domain" description="Bacterial Immunoglobulin-like 21" evidence="2">
    <location>
        <begin position="1594"/>
        <end position="1702"/>
    </location>
</feature>
<evidence type="ECO:0000259" key="2">
    <source>
        <dbReference type="Pfam" id="PF05688"/>
    </source>
</evidence>
<organism evidence="4 5">
    <name type="scientific">Escherichia coli</name>
    <dbReference type="NCBI Taxonomy" id="562"/>
    <lineage>
        <taxon>Bacteria</taxon>
        <taxon>Pseudomonadati</taxon>
        <taxon>Pseudomonadota</taxon>
        <taxon>Gammaproteobacteria</taxon>
        <taxon>Enterobacterales</taxon>
        <taxon>Enterobacteriaceae</taxon>
        <taxon>Escherichia</taxon>
    </lineage>
</organism>
<feature type="domain" description="Bacterial Immunoglobulin-like 21" evidence="2">
    <location>
        <begin position="1019"/>
        <end position="1134"/>
    </location>
</feature>
<protein>
    <submittedName>
        <fullName evidence="4">RatA-like protein</fullName>
    </submittedName>
</protein>
<feature type="domain" description="InvasinE Adhesion" evidence="3">
    <location>
        <begin position="1137"/>
        <end position="1274"/>
    </location>
</feature>
<evidence type="ECO:0000259" key="3">
    <source>
        <dbReference type="Pfam" id="PF05689"/>
    </source>
</evidence>
<feature type="domain" description="Bacterial Immunoglobulin-like 21" evidence="2">
    <location>
        <begin position="214"/>
        <end position="316"/>
    </location>
</feature>
<feature type="chain" id="PRO_5024394852" evidence="1">
    <location>
        <begin position="27"/>
        <end position="2684"/>
    </location>
</feature>
<reference evidence="4 5" key="1">
    <citation type="submission" date="2019-03" db="EMBL/GenBank/DDBJ databases">
        <title>Whole Genome Sequencing of Shiga-Toxin Escherichia coli Strains from Nebraska.</title>
        <authorList>
            <person name="Abdalhamid B."/>
            <person name="Mccutchen E.L."/>
            <person name="Bouska A.C."/>
            <person name="Hinrichs S.H."/>
            <person name="Iwen P.C."/>
        </authorList>
    </citation>
    <scope>NUCLEOTIDE SEQUENCE [LARGE SCALE GENOMIC DNA]</scope>
    <source>
        <strain evidence="4 5">STEC_170836</strain>
    </source>
</reference>
<feature type="domain" description="Bacterial Immunoglobulin-like 21" evidence="2">
    <location>
        <begin position="478"/>
        <end position="584"/>
    </location>
</feature>
<accession>A0A5N3D0N0</accession>
<keyword evidence="1" id="KW-0732">Signal</keyword>
<dbReference type="Pfam" id="PF05688">
    <property type="entry name" value="BIg21"/>
    <property type="match status" value="9"/>
</dbReference>
<comment type="caution">
    <text evidence="4">The sequence shown here is derived from an EMBL/GenBank/DDBJ whole genome shotgun (WGS) entry which is preliminary data.</text>
</comment>
<evidence type="ECO:0000313" key="4">
    <source>
        <dbReference type="EMBL" id="KAB0124063.1"/>
    </source>
</evidence>
<evidence type="ECO:0000256" key="1">
    <source>
        <dbReference type="SAM" id="SignalP"/>
    </source>
</evidence>
<dbReference type="Pfam" id="PF05689">
    <property type="entry name" value="InvE_AD"/>
    <property type="match status" value="9"/>
</dbReference>
<feature type="domain" description="InvasinE Adhesion" evidence="3">
    <location>
        <begin position="319"/>
        <end position="444"/>
    </location>
</feature>
<dbReference type="NCBIfam" id="NF011844">
    <property type="entry name" value="PRK15316.1"/>
    <property type="match status" value="1"/>
</dbReference>
<feature type="domain" description="Bacterial Immunoglobulin-like 21" evidence="2">
    <location>
        <begin position="1307"/>
        <end position="1418"/>
    </location>
</feature>
<feature type="domain" description="Bacterial Immunoglobulin-like 21" evidence="2">
    <location>
        <begin position="2160"/>
        <end position="2273"/>
    </location>
</feature>
<feature type="domain" description="InvasinE Adhesion" evidence="3">
    <location>
        <begin position="2554"/>
        <end position="2657"/>
    </location>
</feature>
<proteinExistence type="predicted"/>
<dbReference type="InterPro" id="IPR008541">
    <property type="entry name" value="InvE_AD"/>
</dbReference>
<feature type="domain" description="Bacterial Immunoglobulin-like 21" evidence="2">
    <location>
        <begin position="1876"/>
        <end position="1987"/>
    </location>
</feature>
<feature type="signal peptide" evidence="1">
    <location>
        <begin position="1"/>
        <end position="26"/>
    </location>
</feature>
<feature type="domain" description="InvasinE Adhesion" evidence="3">
    <location>
        <begin position="587"/>
        <end position="713"/>
    </location>
</feature>
<name>A0A5N3D0N0_ECOLX</name>
<feature type="domain" description="InvasinE Adhesion" evidence="3">
    <location>
        <begin position="1990"/>
        <end position="2121"/>
    </location>
</feature>
<feature type="domain" description="InvasinE Adhesion" evidence="3">
    <location>
        <begin position="2276"/>
        <end position="2406"/>
    </location>
</feature>
<feature type="domain" description="Bacterial Immunoglobulin-like 21" evidence="2">
    <location>
        <begin position="740"/>
        <end position="851"/>
    </location>
</feature>
<dbReference type="Proteomes" id="UP000327073">
    <property type="component" value="Unassembled WGS sequence"/>
</dbReference>
<dbReference type="EMBL" id="VZEL01000012">
    <property type="protein sequence ID" value="KAB0124063.1"/>
    <property type="molecule type" value="Genomic_DNA"/>
</dbReference>
<evidence type="ECO:0000313" key="5">
    <source>
        <dbReference type="Proteomes" id="UP000327073"/>
    </source>
</evidence>
<feature type="domain" description="InvasinE Adhesion" evidence="3">
    <location>
        <begin position="1421"/>
        <end position="1558"/>
    </location>
</feature>
<gene>
    <name evidence="4" type="ORF">F7F11_13595</name>
</gene>
<feature type="domain" description="InvasinE Adhesion" evidence="3">
    <location>
        <begin position="855"/>
        <end position="987"/>
    </location>
</feature>
<feature type="domain" description="Bacterial Immunoglobulin-like 21" evidence="2">
    <location>
        <begin position="2437"/>
        <end position="2550"/>
    </location>
</feature>
<dbReference type="InterPro" id="IPR008542">
    <property type="entry name" value="BIg21"/>
</dbReference>
<sequence length="2684" mass="285973">MSLTLNKILVFCALLISAMLPGGAWAESAWQDSSDTVGEFNGTVPTADSASIPVYQGSVFLDPAKTHEVAFTAKPSEFSADVSVSKLLVTNPQDREGDIIATPRWENQTPPTVSLVWADAATPDTLLDPQPVADRSFCAQGLAGRSLIAWAQPDPQQTMPLLYLLTSTGYPYESVLTLADQKVTLKIAPAQGDLISVSAAGYDESSGAAKTTVGGSITLTVTTKDCVGNVVGNIPFVIKRKDAENRQGVVNNTAPVKLGTTELTTTATEYRGTTDANGVATVTVTQANAPGVKTPLVASLAGIAQTSETAVIFTVLTSPDVPQATMWGHMPDTLKARDYTFSRPKLAAEVDNEDGTVNDHNETWSTFTWSGADKHCDILPGMRQFGALATVVPTSVQDVAGWPMQGNYYWSSLAGMSGQHHAADVSNRSEAQKPDDTTFIVSCVDKEAPDVEPKLVLTPGSYDSTIKAMKVKVGEEASLRLTITDSKNNDQPLAYYYFSLHLDDGVNRKNQTDAAWETHPVQIDGGSNVRKVDAHTYEGITDANGEASLTLTQPGGVGVKTHITAKMRSDFTASDEKDVIFTVITSPDSDKARMWGHMLGIIEANNIFKRPRLADETDNELGAVRENNEDWALFDQNSSMQAECGLGHIPSQSSLHSLFAAHPANVIGTEYGWPTLQKAYLSAVEETSHASVNLATGNIDTYSGFKQNYLSCSGNEMVAQIAATTDHDVSTSSRAQAKEGETITMTVRTFNALNNAPVPYTAFTITKDMGKNRQGQTTGFDDPTRGAIEMNGTLYGTSQPSLVYAGTTDAQGFATVEIKQPQGVGLATPLNIAPVNSYIPNTVNYNVIFTTLTSPDAVGAQMWGHMDETITVDALTFARPRLAAEVSSPDGTLTENNEVWSRVSQANTSSTSKGGCGANMLPRRSQLNALYDANSGNAVQTVHGWPTQRQPYWSSSPADQVPHYYTIALNDGARTVGGSTAVYVSCLTTANNPASSITLEVVDPAQWNAAANAAKLKKGETLQVKVTVKDAQGNPLGDMPFTLKRGDGYTRSNEKHIAGGGDALVAPVVINSGLADETSLNDTAAAYSAMTGSDGTKILTITRPDTHGTKTSLTVALYSDTTKKATLDTIFTVVTSPDSDKAKMWGHMPETVTAADGTVFKRPLLLKELSSTSGRTAIAEENEDWAQFTQTQAISTASNGCGSEYVPSQAGLESLYEANRGNAMKTVQGWPVASSYLSSTTGSSSLEQRDFKAVNLSSGTSSIIPSATKELLTCQTTPIVKASQIVLEAADPTKFDSTNNVVKAKKGEEAVLRVTTKDAQGNPVGNTAFTLKRNTSVNRANVSTTTSIASLAVTDAWGNTQDDFLSTTLVIYGVTGADGITTFTLKQDQTTGLKTELTAALDSSSSTKSTLPVVFTVLTSPDSPKAKFWGHMAETATGDDGLIYRRPLLRDENSATTSIGTLVEEGEAWSTFPSGQANDTSINGCGAEYVPTDNELRAIYAHQGSSALHDAIGWPVSRFYISNTVADTFTQTFTYDVVSLKTGDETQMPSSGGALLSCRTTPVAVASQIIVEANDTAQFVKVDDTLSALKVKKGEDAVIRVVTKNTQGNSVPNVPFILRREGSKNRQNAEMINKSITVINAAGASARMNSSSSLLYGVTGADGTTSFTVKQDDSMGLVTNMYAQLYQLTIESNKLPVMFTVITSPDTPLASYWGHMPETFTTRSGIAFKRPLLTAEHPAGQSTMANNESWLSLNTAAKNDVSKSDCGEPYQPLLSEFQELYSEHPNGAIGTDLGLPLTNTWWAYDKIAYANVWYDQSINLSNGSSSRALSNTVAFVSCLVNPHAVAASIEMTSTALDAEKTASNDGRPSATAAKGTAIRMTVIVRDSGGNLLPGANFNLIRGTALDRAKNRLDSTYDDLTIVPVTPAGVNMSLYNNGAQALLTTGSDGKATFDVTQNETYGLATPLTATLMRDTTKSATMDVIFTVITSPNSPKAKYWGHMPDTFTSRAGVTFKRPLLAAEATLGSSVSNNNESWSYLFYTNKVTPDCPVEYQPRLNELQGLYNDHPGGTILTDLGLPITAGSGNWWTYEMSTTDALTWYYGVINLKTGQSTTTINGYALMLCLTQPHSAPASLTLSSTAYDEGRTASNGGTPTSSVKKGEMLPIVVTIKDANGNPVGGEGVTLKRVQAKSRSGISVSSNTVDDLILDEVTPTSARISFNQNTSAWSGFTGSDGTITFNVTQNNTVGLVTPFTASLARNPQVTANQDLIFTVVTSPDSAKANYWGHMPATLTAVNGAVFERPKLWSELTSTSGVGKINNNNEDWPYFTPTQKSDASVSPCEVARQPLFNDLSSLSARYPNNTFVTETGWPAYYTWWAEDKSADGKDQSVDLRNGTLYTGSTKSFQPCLANARSTVSSVTLTSTAFDAATQAAKVKKGEAMSVTVTVKDSAGNTVPNVEFTLKRGEASPRNAGATLYGNVVAMDDLVVQPLSGSAVTLSESGNTISGMTGADGTASFTLRQDNTPGYKMPLTVTLANYASATDTLDAIFTVPTSPNVSSAHFWGHMADTVVVNSKSLHRPLLTTELPSGANPVSSPIINYENWASAHIIDASKWDIARQCGSIENAPTYNELELLHTVFNSLGWPSSPSFPYLSSQQCGMDEGTGAQDCSITLIKNKPGLVTCFQ</sequence>
<feature type="domain" description="InvasinE Adhesion" evidence="3">
    <location>
        <begin position="1705"/>
        <end position="1839"/>
    </location>
</feature>